<reference evidence="1" key="2">
    <citation type="submission" date="2019-01" db="UniProtKB">
        <authorList>
            <consortium name="EnsemblPlants"/>
        </authorList>
    </citation>
    <scope>IDENTIFICATION</scope>
    <source>
        <strain evidence="1">cv. Heinz 1706</strain>
    </source>
</reference>
<dbReference type="PaxDb" id="4081-Solyc01g095380.1.1"/>
<dbReference type="Gramene" id="Solyc01g095380.1.1">
    <property type="protein sequence ID" value="Solyc01g095380.1.1.1"/>
    <property type="gene ID" value="Solyc01g095380.1"/>
</dbReference>
<sequence length="66" mass="7578">MDPKGTGGPILNGSTSIANPTKHGAHLNVRQIDKSWALPQQSIANYHFMYHSFSHYIYIYIYRLKK</sequence>
<dbReference type="Proteomes" id="UP000004994">
    <property type="component" value="Chromosome 1"/>
</dbReference>
<keyword evidence="2" id="KW-1185">Reference proteome</keyword>
<reference evidence="1" key="1">
    <citation type="journal article" date="2012" name="Nature">
        <title>The tomato genome sequence provides insights into fleshy fruit evolution.</title>
        <authorList>
            <consortium name="Tomato Genome Consortium"/>
        </authorList>
    </citation>
    <scope>NUCLEOTIDE SEQUENCE [LARGE SCALE GENOMIC DNA]</scope>
    <source>
        <strain evidence="1">cv. Heinz 1706</strain>
    </source>
</reference>
<name>A0A3Q7F5R4_SOLLC</name>
<dbReference type="InParanoid" id="A0A3Q7F5R4"/>
<dbReference type="EnsemblPlants" id="Solyc01g095380.1.1">
    <property type="protein sequence ID" value="Solyc01g095380.1.1.1"/>
    <property type="gene ID" value="Solyc01g095380.1"/>
</dbReference>
<evidence type="ECO:0000313" key="2">
    <source>
        <dbReference type="Proteomes" id="UP000004994"/>
    </source>
</evidence>
<protein>
    <submittedName>
        <fullName evidence="1">Uncharacterized protein</fullName>
    </submittedName>
</protein>
<organism evidence="1">
    <name type="scientific">Solanum lycopersicum</name>
    <name type="common">Tomato</name>
    <name type="synonym">Lycopersicon esculentum</name>
    <dbReference type="NCBI Taxonomy" id="4081"/>
    <lineage>
        <taxon>Eukaryota</taxon>
        <taxon>Viridiplantae</taxon>
        <taxon>Streptophyta</taxon>
        <taxon>Embryophyta</taxon>
        <taxon>Tracheophyta</taxon>
        <taxon>Spermatophyta</taxon>
        <taxon>Magnoliopsida</taxon>
        <taxon>eudicotyledons</taxon>
        <taxon>Gunneridae</taxon>
        <taxon>Pentapetalae</taxon>
        <taxon>asterids</taxon>
        <taxon>lamiids</taxon>
        <taxon>Solanales</taxon>
        <taxon>Solanaceae</taxon>
        <taxon>Solanoideae</taxon>
        <taxon>Solaneae</taxon>
        <taxon>Solanum</taxon>
        <taxon>Solanum subgen. Lycopersicon</taxon>
    </lineage>
</organism>
<evidence type="ECO:0000313" key="1">
    <source>
        <dbReference type="EnsemblPlants" id="Solyc01g095380.1.1.1"/>
    </source>
</evidence>
<accession>A0A3Q7F5R4</accession>
<dbReference type="AlphaFoldDB" id="A0A3Q7F5R4"/>
<proteinExistence type="predicted"/>